<reference evidence="1 2" key="1">
    <citation type="submission" date="2015-07" db="EMBL/GenBank/DDBJ databases">
        <authorList>
            <person name="Ju K.-S."/>
            <person name="Doroghazi J.R."/>
            <person name="Metcalf W.W."/>
        </authorList>
    </citation>
    <scope>NUCLEOTIDE SEQUENCE [LARGE SCALE GENOMIC DNA]</scope>
    <source>
        <strain evidence="1 2">NRRL B-3589</strain>
    </source>
</reference>
<dbReference type="EMBL" id="LGUT01002679">
    <property type="protein sequence ID" value="KOG86691.1"/>
    <property type="molecule type" value="Genomic_DNA"/>
</dbReference>
<evidence type="ECO:0000313" key="2">
    <source>
        <dbReference type="Proteomes" id="UP000037020"/>
    </source>
</evidence>
<comment type="caution">
    <text evidence="1">The sequence shown here is derived from an EMBL/GenBank/DDBJ whole genome shotgun (WGS) entry which is preliminary data.</text>
</comment>
<protein>
    <submittedName>
        <fullName evidence="1">Sugar ABC transporter substrate-binding protein</fullName>
    </submittedName>
</protein>
<sequence>ARRASTYARPAYKEAASAFSDVTLEAIRSARPNDPGVQPRPAPGIQFVGIPQFTDLGLKVSQEISAAIAGRQSVDAALKKSQALAEKTGRKYR</sequence>
<dbReference type="Gene3D" id="3.40.190.10">
    <property type="entry name" value="Periplasmic binding protein-like II"/>
    <property type="match status" value="2"/>
</dbReference>
<proteinExistence type="predicted"/>
<feature type="non-terminal residue" evidence="1">
    <location>
        <position position="1"/>
    </location>
</feature>
<dbReference type="Proteomes" id="UP000037020">
    <property type="component" value="Unassembled WGS sequence"/>
</dbReference>
<accession>A0ABR5IZX2</accession>
<organism evidence="1 2">
    <name type="scientific">Streptomyces varsoviensis</name>
    <dbReference type="NCBI Taxonomy" id="67373"/>
    <lineage>
        <taxon>Bacteria</taxon>
        <taxon>Bacillati</taxon>
        <taxon>Actinomycetota</taxon>
        <taxon>Actinomycetes</taxon>
        <taxon>Kitasatosporales</taxon>
        <taxon>Streptomycetaceae</taxon>
        <taxon>Streptomyces</taxon>
    </lineage>
</organism>
<gene>
    <name evidence="1" type="ORF">ADK38_29600</name>
</gene>
<evidence type="ECO:0000313" key="1">
    <source>
        <dbReference type="EMBL" id="KOG86691.1"/>
    </source>
</evidence>
<name>A0ABR5IZX2_9ACTN</name>
<keyword evidence="2" id="KW-1185">Reference proteome</keyword>